<reference evidence="2 3" key="2">
    <citation type="submission" date="2018-11" db="EMBL/GenBank/DDBJ databases">
        <authorList>
            <consortium name="Pathogen Informatics"/>
        </authorList>
    </citation>
    <scope>NUCLEOTIDE SEQUENCE [LARGE SCALE GENOMIC DNA]</scope>
</reference>
<evidence type="ECO:0000313" key="2">
    <source>
        <dbReference type="EMBL" id="VDM26245.1"/>
    </source>
</evidence>
<protein>
    <submittedName>
        <fullName evidence="2 4">Uncharacterized protein</fullName>
    </submittedName>
</protein>
<dbReference type="WBParaSite" id="TTAC_0000510701-mRNA-1">
    <property type="protein sequence ID" value="TTAC_0000510701-mRNA-1"/>
    <property type="gene ID" value="TTAC_0000510701"/>
</dbReference>
<gene>
    <name evidence="2" type="ORF">TTAC_LOCUS5093</name>
</gene>
<feature type="compositionally biased region" description="Low complexity" evidence="1">
    <location>
        <begin position="12"/>
        <end position="23"/>
    </location>
</feature>
<dbReference type="Proteomes" id="UP000274429">
    <property type="component" value="Unassembled WGS sequence"/>
</dbReference>
<feature type="region of interest" description="Disordered" evidence="1">
    <location>
        <begin position="131"/>
        <end position="172"/>
    </location>
</feature>
<organism evidence="4">
    <name type="scientific">Hydatigena taeniaeformis</name>
    <name type="common">Feline tapeworm</name>
    <name type="synonym">Taenia taeniaeformis</name>
    <dbReference type="NCBI Taxonomy" id="6205"/>
    <lineage>
        <taxon>Eukaryota</taxon>
        <taxon>Metazoa</taxon>
        <taxon>Spiralia</taxon>
        <taxon>Lophotrochozoa</taxon>
        <taxon>Platyhelminthes</taxon>
        <taxon>Cestoda</taxon>
        <taxon>Eucestoda</taxon>
        <taxon>Cyclophyllidea</taxon>
        <taxon>Taeniidae</taxon>
        <taxon>Hydatigera</taxon>
    </lineage>
</organism>
<dbReference type="AlphaFoldDB" id="A0A0R3WWG7"/>
<dbReference type="EMBL" id="UYWX01006228">
    <property type="protein sequence ID" value="VDM26245.1"/>
    <property type="molecule type" value="Genomic_DNA"/>
</dbReference>
<dbReference type="STRING" id="6205.A0A0R3WWG7"/>
<proteinExistence type="predicted"/>
<feature type="region of interest" description="Disordered" evidence="1">
    <location>
        <begin position="1"/>
        <end position="102"/>
    </location>
</feature>
<evidence type="ECO:0000256" key="1">
    <source>
        <dbReference type="SAM" id="MobiDB-lite"/>
    </source>
</evidence>
<sequence length="172" mass="18889">MSDIDELDYTESQQQDSSSLQYSVEPPGTPPSLPNSPDIHPTQDNLERKHRRSVSEQLFSVPNFHAIASKGNILGHHRKRNTFDKNGDGDTDMGSLGERYGGGSPSGYNTGWDYGNHSVPGAYLSDFSPFERSCETSTNHHSSAGRPYGGTHLKQALKRKVKRALNSSRTVG</sequence>
<dbReference type="OrthoDB" id="6285946at2759"/>
<reference evidence="4" key="1">
    <citation type="submission" date="2017-02" db="UniProtKB">
        <authorList>
            <consortium name="WormBaseParasite"/>
        </authorList>
    </citation>
    <scope>IDENTIFICATION</scope>
</reference>
<accession>A0A0R3WWG7</accession>
<evidence type="ECO:0000313" key="4">
    <source>
        <dbReference type="WBParaSite" id="TTAC_0000510701-mRNA-1"/>
    </source>
</evidence>
<evidence type="ECO:0000313" key="3">
    <source>
        <dbReference type="Proteomes" id="UP000274429"/>
    </source>
</evidence>
<keyword evidence="3" id="KW-1185">Reference proteome</keyword>
<name>A0A0R3WWG7_HYDTA</name>